<evidence type="ECO:0000313" key="2">
    <source>
        <dbReference type="EMBL" id="RBP85973.1"/>
    </source>
</evidence>
<feature type="transmembrane region" description="Helical" evidence="1">
    <location>
        <begin position="6"/>
        <end position="24"/>
    </location>
</feature>
<evidence type="ECO:0000256" key="1">
    <source>
        <dbReference type="SAM" id="Phobius"/>
    </source>
</evidence>
<organism evidence="2 3">
    <name type="scientific">Cytobacillus firmus</name>
    <name type="common">Bacillus firmus</name>
    <dbReference type="NCBI Taxonomy" id="1399"/>
    <lineage>
        <taxon>Bacteria</taxon>
        <taxon>Bacillati</taxon>
        <taxon>Bacillota</taxon>
        <taxon>Bacilli</taxon>
        <taxon>Bacillales</taxon>
        <taxon>Bacillaceae</taxon>
        <taxon>Cytobacillus</taxon>
    </lineage>
</organism>
<proteinExistence type="predicted"/>
<keyword evidence="1" id="KW-0812">Transmembrane</keyword>
<evidence type="ECO:0000313" key="3">
    <source>
        <dbReference type="Proteomes" id="UP000252731"/>
    </source>
</evidence>
<gene>
    <name evidence="2" type="ORF">DFO70_1365</name>
</gene>
<keyword evidence="1" id="KW-1133">Transmembrane helix</keyword>
<dbReference type="AlphaFoldDB" id="A0A366JG89"/>
<dbReference type="OrthoDB" id="2991741at2"/>
<dbReference type="EMBL" id="QNSF01000036">
    <property type="protein sequence ID" value="RBP85973.1"/>
    <property type="molecule type" value="Genomic_DNA"/>
</dbReference>
<sequence length="186" mass="21479">MQYINYGIATFSTIFAIIISLNALSIKSGVARIFFTDEQKLKVKYFNMLVFSTIISFGVFFFSLAMIVRTSSNQELTNSAMVTALFNTIGIFILLLFSLSIIIKWVENFAIKHHIKFKTTLNNKEIYILKMLDKETCICSSNPNTLYDDSDDEYLLVPIQDIMGKHLIKEMILKPHRSNWSKFFDL</sequence>
<reference evidence="2 3" key="1">
    <citation type="submission" date="2018-06" db="EMBL/GenBank/DDBJ databases">
        <title>Freshwater and sediment microbial communities from various areas in North America, analyzing microbe dynamics in response to fracking.</title>
        <authorList>
            <person name="Lamendella R."/>
        </authorList>
    </citation>
    <scope>NUCLEOTIDE SEQUENCE [LARGE SCALE GENOMIC DNA]</scope>
    <source>
        <strain evidence="2 3">14_TX</strain>
    </source>
</reference>
<keyword evidence="3" id="KW-1185">Reference proteome</keyword>
<dbReference type="Proteomes" id="UP000252731">
    <property type="component" value="Unassembled WGS sequence"/>
</dbReference>
<feature type="transmembrane region" description="Helical" evidence="1">
    <location>
        <begin position="45"/>
        <end position="68"/>
    </location>
</feature>
<feature type="transmembrane region" description="Helical" evidence="1">
    <location>
        <begin position="80"/>
        <end position="106"/>
    </location>
</feature>
<accession>A0A366JG89</accession>
<keyword evidence="1" id="KW-0472">Membrane</keyword>
<dbReference type="RefSeq" id="WP_113885751.1">
    <property type="nucleotide sequence ID" value="NZ_QNSF01000036.1"/>
</dbReference>
<name>A0A366JG89_CYTFI</name>
<protein>
    <submittedName>
        <fullName evidence="2">Uncharacterized protein</fullName>
    </submittedName>
</protein>
<comment type="caution">
    <text evidence="2">The sequence shown here is derived from an EMBL/GenBank/DDBJ whole genome shotgun (WGS) entry which is preliminary data.</text>
</comment>